<name>A0ABN1QSU0_9PSEU</name>
<dbReference type="PANTHER" id="PTHR43798">
    <property type="entry name" value="MONOACYLGLYCEROL LIPASE"/>
    <property type="match status" value="1"/>
</dbReference>
<dbReference type="InterPro" id="IPR050266">
    <property type="entry name" value="AB_hydrolase_sf"/>
</dbReference>
<gene>
    <name evidence="2" type="ORF">GCM10009559_44820</name>
</gene>
<protein>
    <submittedName>
        <fullName evidence="2">Alpha/beta hydrolase</fullName>
    </submittedName>
</protein>
<dbReference type="Pfam" id="PF00561">
    <property type="entry name" value="Abhydrolase_1"/>
    <property type="match status" value="1"/>
</dbReference>
<dbReference type="Proteomes" id="UP001499967">
    <property type="component" value="Unassembled WGS sequence"/>
</dbReference>
<organism evidence="2 3">
    <name type="scientific">Pseudonocardia zijingensis</name>
    <dbReference type="NCBI Taxonomy" id="153376"/>
    <lineage>
        <taxon>Bacteria</taxon>
        <taxon>Bacillati</taxon>
        <taxon>Actinomycetota</taxon>
        <taxon>Actinomycetes</taxon>
        <taxon>Pseudonocardiales</taxon>
        <taxon>Pseudonocardiaceae</taxon>
        <taxon>Pseudonocardia</taxon>
    </lineage>
</organism>
<dbReference type="InterPro" id="IPR000073">
    <property type="entry name" value="AB_hydrolase_1"/>
</dbReference>
<dbReference type="PRINTS" id="PR00412">
    <property type="entry name" value="EPOXHYDRLASE"/>
</dbReference>
<sequence length="263" mass="27612">MPTVDVDHTAIYYEDVPGPSGAPAILWGQGFLMSTPLYAHLLALLPGYRHVIPDTRGHGRSAAGTAVPTLTRMADDLWAVATAAGLESFFYVGHSMGGANGVRLAARHPGVVRAGVSIAGIPVTGKLDETRADVGSLIGLAGDADALAAALAGLFVHTAPDDPLVAECGRSGALVPREVIVPITATEFYRDDSAELLPHLTQPWLFLVPTLDGTEPEHHQVSQAQLLPDATVVRLEGEGHMVPQERPEALAGPLRDFLARHGG</sequence>
<keyword evidence="3" id="KW-1185">Reference proteome</keyword>
<evidence type="ECO:0000313" key="3">
    <source>
        <dbReference type="Proteomes" id="UP001499967"/>
    </source>
</evidence>
<dbReference type="EMBL" id="BAAAHP010000130">
    <property type="protein sequence ID" value="GAA0946371.1"/>
    <property type="molecule type" value="Genomic_DNA"/>
</dbReference>
<dbReference type="SUPFAM" id="SSF53474">
    <property type="entry name" value="alpha/beta-Hydrolases"/>
    <property type="match status" value="1"/>
</dbReference>
<comment type="caution">
    <text evidence="2">The sequence shown here is derived from an EMBL/GenBank/DDBJ whole genome shotgun (WGS) entry which is preliminary data.</text>
</comment>
<reference evidence="2 3" key="1">
    <citation type="journal article" date="2019" name="Int. J. Syst. Evol. Microbiol.">
        <title>The Global Catalogue of Microorganisms (GCM) 10K type strain sequencing project: providing services to taxonomists for standard genome sequencing and annotation.</title>
        <authorList>
            <consortium name="The Broad Institute Genomics Platform"/>
            <consortium name="The Broad Institute Genome Sequencing Center for Infectious Disease"/>
            <person name="Wu L."/>
            <person name="Ma J."/>
        </authorList>
    </citation>
    <scope>NUCLEOTIDE SEQUENCE [LARGE SCALE GENOMIC DNA]</scope>
    <source>
        <strain evidence="2 3">JCM 11117</strain>
    </source>
</reference>
<keyword evidence="2" id="KW-0378">Hydrolase</keyword>
<proteinExistence type="predicted"/>
<evidence type="ECO:0000259" key="1">
    <source>
        <dbReference type="Pfam" id="PF00561"/>
    </source>
</evidence>
<dbReference type="RefSeq" id="WP_343943467.1">
    <property type="nucleotide sequence ID" value="NZ_BAAAHP010000130.1"/>
</dbReference>
<feature type="domain" description="AB hydrolase-1" evidence="1">
    <location>
        <begin position="26"/>
        <end position="130"/>
    </location>
</feature>
<dbReference type="InterPro" id="IPR029058">
    <property type="entry name" value="AB_hydrolase_fold"/>
</dbReference>
<evidence type="ECO:0000313" key="2">
    <source>
        <dbReference type="EMBL" id="GAA0946371.1"/>
    </source>
</evidence>
<dbReference type="GO" id="GO:0016787">
    <property type="term" value="F:hydrolase activity"/>
    <property type="evidence" value="ECO:0007669"/>
    <property type="project" value="UniProtKB-KW"/>
</dbReference>
<accession>A0ABN1QSU0</accession>
<dbReference type="InterPro" id="IPR000639">
    <property type="entry name" value="Epox_hydrolase-like"/>
</dbReference>
<dbReference type="Gene3D" id="3.40.50.1820">
    <property type="entry name" value="alpha/beta hydrolase"/>
    <property type="match status" value="1"/>
</dbReference>